<keyword evidence="4" id="KW-1003">Cell membrane</keyword>
<keyword evidence="6 12" id="KW-1133">Transmembrane helix</keyword>
<sequence length="596" mass="65053">MDIDIIIVLVYFAFLIGLGWVFRSAAANTSEYFRGGGKMLWWMVGSSAFMMALSAMTFTGLMGKALTSGMSVAVVFFANALGYFINYLFFAAKARQMRVISPIQGVRLRLGKVNEQVFTWANVPLSVLQAAIWLNGLAVFTSAVVGVPLEQTIVGAGLVVLFISLVGGSWAVIASDFMQMIIITVMTFIAAMVAIWKSGGIGNLLEVGLPTQQLIGDGYSYSYLFVGWFICIFVKQFFSTNNMVDSYRFIASKDTKNARKAALLACSLMIIGPLIWFLPAWFVAGNYPDTATWGLEGLGSKVADATYYMFVKNEMPVGMVGLMLAAMFAATMSSMDSALNRNAGIILKSVYEPYVCKNATEKQLMNASRILTAAFGIIIIITALFLTSLKEFGLFDLMMLVGTLVGFPVLIPSIMCFFVRKTPDWAGWGTILVGMIVSAIIAFVITPQMIQNILGLEQPLSAREFSEMKSVTLGVIGHMAITLPFFVLSRLFYKEPSPERAAEINKFFNNVDTEVVVEETSTSIAMDNKQREMLGKMLVMASGFLALLVLIPNPMWGRMLFVIVALIIGGIGALLLNAAKRASNKTTSSQLKTSNA</sequence>
<protein>
    <submittedName>
        <fullName evidence="13">Transporter</fullName>
    </submittedName>
</protein>
<evidence type="ECO:0000256" key="7">
    <source>
        <dbReference type="ARBA" id="ARBA00023053"/>
    </source>
</evidence>
<comment type="similarity">
    <text evidence="2 11">Belongs to the sodium:solute symporter (SSF) (TC 2.A.21) family.</text>
</comment>
<reference evidence="13 14" key="1">
    <citation type="submission" date="2020-01" db="EMBL/GenBank/DDBJ databases">
        <title>Whole genome and functional gene identification of agarase of Vibrio HN897.</title>
        <authorList>
            <person name="Liu Y."/>
            <person name="Zhao Z."/>
        </authorList>
    </citation>
    <scope>NUCLEOTIDE SEQUENCE [LARGE SCALE GENOMIC DNA]</scope>
    <source>
        <strain evidence="13 14">HN897</strain>
    </source>
</reference>
<evidence type="ECO:0000256" key="5">
    <source>
        <dbReference type="ARBA" id="ARBA00022692"/>
    </source>
</evidence>
<feature type="transmembrane region" description="Helical" evidence="12">
    <location>
        <begin position="152"/>
        <end position="173"/>
    </location>
</feature>
<dbReference type="InterPro" id="IPR001734">
    <property type="entry name" value="Na/solute_symporter"/>
</dbReference>
<feature type="transmembrane region" description="Helical" evidence="12">
    <location>
        <begin position="219"/>
        <end position="240"/>
    </location>
</feature>
<evidence type="ECO:0000313" key="14">
    <source>
        <dbReference type="Proteomes" id="UP000464262"/>
    </source>
</evidence>
<evidence type="ECO:0000256" key="9">
    <source>
        <dbReference type="ARBA" id="ARBA00023136"/>
    </source>
</evidence>
<proteinExistence type="inferred from homology"/>
<evidence type="ECO:0000256" key="2">
    <source>
        <dbReference type="ARBA" id="ARBA00006434"/>
    </source>
</evidence>
<dbReference type="KEGG" id="vas:GT360_14970"/>
<organism evidence="13 14">
    <name type="scientific">Vibrio astriarenae</name>
    <dbReference type="NCBI Taxonomy" id="1481923"/>
    <lineage>
        <taxon>Bacteria</taxon>
        <taxon>Pseudomonadati</taxon>
        <taxon>Pseudomonadota</taxon>
        <taxon>Gammaproteobacteria</taxon>
        <taxon>Vibrionales</taxon>
        <taxon>Vibrionaceae</taxon>
        <taxon>Vibrio</taxon>
    </lineage>
</organism>
<dbReference type="PANTHER" id="PTHR42985">
    <property type="entry name" value="SODIUM-COUPLED MONOCARBOXYLATE TRANSPORTER"/>
    <property type="match status" value="1"/>
</dbReference>
<dbReference type="PROSITE" id="PS50283">
    <property type="entry name" value="NA_SOLUT_SYMP_3"/>
    <property type="match status" value="1"/>
</dbReference>
<keyword evidence="7" id="KW-0915">Sodium</keyword>
<keyword evidence="9 12" id="KW-0472">Membrane</keyword>
<evidence type="ECO:0000313" key="13">
    <source>
        <dbReference type="EMBL" id="QIA64865.1"/>
    </source>
</evidence>
<feature type="transmembrane region" description="Helical" evidence="12">
    <location>
        <begin position="117"/>
        <end position="140"/>
    </location>
</feature>
<dbReference type="InterPro" id="IPR051163">
    <property type="entry name" value="Sodium:Solute_Symporter_SSF"/>
</dbReference>
<dbReference type="Pfam" id="PF00474">
    <property type="entry name" value="SSF"/>
    <property type="match status" value="1"/>
</dbReference>
<dbReference type="AlphaFoldDB" id="A0A7Z2YF85"/>
<name>A0A7Z2YF85_9VIBR</name>
<keyword evidence="14" id="KW-1185">Reference proteome</keyword>
<evidence type="ECO:0000256" key="4">
    <source>
        <dbReference type="ARBA" id="ARBA00022475"/>
    </source>
</evidence>
<keyword evidence="10" id="KW-0739">Sodium transport</keyword>
<dbReference type="RefSeq" id="WP_164649765.1">
    <property type="nucleotide sequence ID" value="NZ_CP047476.1"/>
</dbReference>
<dbReference type="EMBL" id="CP047476">
    <property type="protein sequence ID" value="QIA64865.1"/>
    <property type="molecule type" value="Genomic_DNA"/>
</dbReference>
<evidence type="ECO:0000256" key="8">
    <source>
        <dbReference type="ARBA" id="ARBA00023065"/>
    </source>
</evidence>
<evidence type="ECO:0000256" key="1">
    <source>
        <dbReference type="ARBA" id="ARBA00004651"/>
    </source>
</evidence>
<feature type="transmembrane region" description="Helical" evidence="12">
    <location>
        <begin position="395"/>
        <end position="419"/>
    </location>
</feature>
<feature type="transmembrane region" description="Helical" evidence="12">
    <location>
        <begin position="261"/>
        <end position="284"/>
    </location>
</feature>
<evidence type="ECO:0000256" key="6">
    <source>
        <dbReference type="ARBA" id="ARBA00022989"/>
    </source>
</evidence>
<gene>
    <name evidence="13" type="ORF">GT360_14970</name>
</gene>
<dbReference type="Gene3D" id="1.20.1730.10">
    <property type="entry name" value="Sodium/glucose cotransporter"/>
    <property type="match status" value="1"/>
</dbReference>
<feature type="transmembrane region" description="Helical" evidence="12">
    <location>
        <begin position="370"/>
        <end position="389"/>
    </location>
</feature>
<keyword evidence="3" id="KW-0813">Transport</keyword>
<feature type="transmembrane region" description="Helical" evidence="12">
    <location>
        <begin position="70"/>
        <end position="90"/>
    </location>
</feature>
<feature type="transmembrane region" description="Helical" evidence="12">
    <location>
        <begin position="470"/>
        <end position="493"/>
    </location>
</feature>
<evidence type="ECO:0000256" key="12">
    <source>
        <dbReference type="SAM" id="Phobius"/>
    </source>
</evidence>
<feature type="transmembrane region" description="Helical" evidence="12">
    <location>
        <begin position="39"/>
        <end position="58"/>
    </location>
</feature>
<feature type="transmembrane region" description="Helical" evidence="12">
    <location>
        <begin position="6"/>
        <end position="27"/>
    </location>
</feature>
<feature type="transmembrane region" description="Helical" evidence="12">
    <location>
        <begin position="317"/>
        <end position="339"/>
    </location>
</feature>
<keyword evidence="8" id="KW-0406">Ion transport</keyword>
<evidence type="ECO:0000256" key="11">
    <source>
        <dbReference type="RuleBase" id="RU362091"/>
    </source>
</evidence>
<comment type="subcellular location">
    <subcellularLocation>
        <location evidence="1">Cell membrane</location>
        <topology evidence="1">Multi-pass membrane protein</topology>
    </subcellularLocation>
</comment>
<dbReference type="PANTHER" id="PTHR42985:SF40">
    <property type="entry name" value="LD47995P-RELATED"/>
    <property type="match status" value="1"/>
</dbReference>
<feature type="transmembrane region" description="Helical" evidence="12">
    <location>
        <begin position="533"/>
        <end position="553"/>
    </location>
</feature>
<accession>A0A7Z2YF85</accession>
<dbReference type="GO" id="GO:0005886">
    <property type="term" value="C:plasma membrane"/>
    <property type="evidence" value="ECO:0007669"/>
    <property type="project" value="UniProtKB-SubCell"/>
</dbReference>
<feature type="transmembrane region" description="Helical" evidence="12">
    <location>
        <begin position="559"/>
        <end position="579"/>
    </location>
</feature>
<dbReference type="GO" id="GO:0006814">
    <property type="term" value="P:sodium ion transport"/>
    <property type="evidence" value="ECO:0007669"/>
    <property type="project" value="UniProtKB-KW"/>
</dbReference>
<feature type="transmembrane region" description="Helical" evidence="12">
    <location>
        <begin position="180"/>
        <end position="199"/>
    </location>
</feature>
<evidence type="ECO:0000256" key="3">
    <source>
        <dbReference type="ARBA" id="ARBA00022448"/>
    </source>
</evidence>
<keyword evidence="5 12" id="KW-0812">Transmembrane</keyword>
<dbReference type="Proteomes" id="UP000464262">
    <property type="component" value="Chromosome 2"/>
</dbReference>
<dbReference type="InterPro" id="IPR038377">
    <property type="entry name" value="Na/Glc_symporter_sf"/>
</dbReference>
<dbReference type="GO" id="GO:0015293">
    <property type="term" value="F:symporter activity"/>
    <property type="evidence" value="ECO:0007669"/>
    <property type="project" value="TreeGrafter"/>
</dbReference>
<evidence type="ECO:0000256" key="10">
    <source>
        <dbReference type="ARBA" id="ARBA00023201"/>
    </source>
</evidence>
<feature type="transmembrane region" description="Helical" evidence="12">
    <location>
        <begin position="431"/>
        <end position="450"/>
    </location>
</feature>